<sequence length="20" mass="2259">WPLADASLEQELLDLVQSCQ</sequence>
<feature type="non-terminal residue" evidence="1">
    <location>
        <position position="20"/>
    </location>
</feature>
<accession>A0A9P1H345</accession>
<gene>
    <name evidence="1" type="ORF">PPNO1_LOCUS5459</name>
</gene>
<protein>
    <submittedName>
        <fullName evidence="1">Uncharacterized protein</fullName>
    </submittedName>
</protein>
<organism evidence="1 2">
    <name type="scientific">Parascedosporium putredinis</name>
    <dbReference type="NCBI Taxonomy" id="1442378"/>
    <lineage>
        <taxon>Eukaryota</taxon>
        <taxon>Fungi</taxon>
        <taxon>Dikarya</taxon>
        <taxon>Ascomycota</taxon>
        <taxon>Pezizomycotina</taxon>
        <taxon>Sordariomycetes</taxon>
        <taxon>Hypocreomycetidae</taxon>
        <taxon>Microascales</taxon>
        <taxon>Microascaceae</taxon>
        <taxon>Parascedosporium</taxon>
    </lineage>
</organism>
<dbReference type="EMBL" id="CALLCH030000012">
    <property type="protein sequence ID" value="CAI4215767.1"/>
    <property type="molecule type" value="Genomic_DNA"/>
</dbReference>
<keyword evidence="2" id="KW-1185">Reference proteome</keyword>
<proteinExistence type="predicted"/>
<dbReference type="OrthoDB" id="1924699at2759"/>
<reference evidence="1" key="1">
    <citation type="submission" date="2022-11" db="EMBL/GenBank/DDBJ databases">
        <authorList>
            <person name="Scott C."/>
            <person name="Bruce N."/>
        </authorList>
    </citation>
    <scope>NUCLEOTIDE SEQUENCE</scope>
</reference>
<name>A0A9P1H345_9PEZI</name>
<dbReference type="Proteomes" id="UP000838763">
    <property type="component" value="Unassembled WGS sequence"/>
</dbReference>
<comment type="caution">
    <text evidence="1">The sequence shown here is derived from an EMBL/GenBank/DDBJ whole genome shotgun (WGS) entry which is preliminary data.</text>
</comment>
<feature type="non-terminal residue" evidence="1">
    <location>
        <position position="1"/>
    </location>
</feature>
<evidence type="ECO:0000313" key="2">
    <source>
        <dbReference type="Proteomes" id="UP000838763"/>
    </source>
</evidence>
<evidence type="ECO:0000313" key="1">
    <source>
        <dbReference type="EMBL" id="CAI4215767.1"/>
    </source>
</evidence>
<dbReference type="AlphaFoldDB" id="A0A9P1H345"/>